<comment type="similarity">
    <text evidence="3 6">Belongs to the peptidase S26 family.</text>
</comment>
<dbReference type="EMBL" id="JAVRET010000038">
    <property type="protein sequence ID" value="MDT0410828.1"/>
    <property type="molecule type" value="Genomic_DNA"/>
</dbReference>
<evidence type="ECO:0000256" key="7">
    <source>
        <dbReference type="SAM" id="MobiDB-lite"/>
    </source>
</evidence>
<organism evidence="9 10">
    <name type="scientific">Streptomyces evansiae</name>
    <dbReference type="NCBI Taxonomy" id="3075535"/>
    <lineage>
        <taxon>Bacteria</taxon>
        <taxon>Bacillati</taxon>
        <taxon>Actinomycetota</taxon>
        <taxon>Actinomycetes</taxon>
        <taxon>Kitasatosporales</taxon>
        <taxon>Streptomycetaceae</taxon>
        <taxon>Streptomyces</taxon>
    </lineage>
</organism>
<dbReference type="InterPro" id="IPR019533">
    <property type="entry name" value="Peptidase_S26"/>
</dbReference>
<reference evidence="10" key="1">
    <citation type="submission" date="2023-07" db="EMBL/GenBank/DDBJ databases">
        <title>30 novel species of actinomycetes from the DSMZ collection.</title>
        <authorList>
            <person name="Nouioui I."/>
        </authorList>
    </citation>
    <scope>NUCLEOTIDE SEQUENCE [LARGE SCALE GENOMIC DNA]</scope>
    <source>
        <strain evidence="10">DSM 41979</strain>
    </source>
</reference>
<proteinExistence type="inferred from homology"/>
<accession>A0ABU2R2A9</accession>
<protein>
    <recommendedName>
        <fullName evidence="4 6">Signal peptidase I</fullName>
        <ecNumber evidence="4 6">3.4.21.89</ecNumber>
    </recommendedName>
</protein>
<comment type="subcellular location">
    <subcellularLocation>
        <location evidence="2">Cell membrane</location>
        <topology evidence="2">Single-pass type II membrane protein</topology>
    </subcellularLocation>
    <subcellularLocation>
        <location evidence="6">Membrane</location>
        <topology evidence="6">Single-pass type II membrane protein</topology>
    </subcellularLocation>
</comment>
<sequence>MGRHGGQPERRGAADDGDDAASRAPGPPPDATWHAPYEDREAAYGGREASSEDREASYEGRDVRYDAQDVNDAARSVSDVRAPDDAHDAYDGAGSVGDAQATYDAESRTRRDVGRVGRRARARRVARRRRRATLREIPLLLGAALLIALVLKTFFVQAFVIPSGSMEETLRIGDRVVVDKLTPWFGADVHRGDVVVFRDPGGWLGAEEQDQDTSSGPVRQLKKGLAFIGLLPSADEKDLIKRVVGVGGDTVACCDVRGRVTVNGQAVEESYVRAGNRPSEVEFRVRVPAGRLFVLGDHRADSGDSRFHSDAGYDGTVAEDAVVGRAVAVVWPVGHWSTPGHRERFARVPDAASGWPVRTDDSHSLAQARPKAGVALPTPAELPLVMGVVGPRLLRRGQGLEVRSERGGRRGGRPVRTRGAGRAGAGRRGSGRRRRRAGA</sequence>
<keyword evidence="10" id="KW-1185">Reference proteome</keyword>
<dbReference type="NCBIfam" id="TIGR02227">
    <property type="entry name" value="sigpep_I_bact"/>
    <property type="match status" value="1"/>
</dbReference>
<keyword evidence="6" id="KW-0812">Transmembrane</keyword>
<keyword evidence="5 6" id="KW-0378">Hydrolase</keyword>
<dbReference type="SUPFAM" id="SSF51306">
    <property type="entry name" value="LexA/Signal peptidase"/>
    <property type="match status" value="1"/>
</dbReference>
<dbReference type="PROSITE" id="PS00761">
    <property type="entry name" value="SPASE_I_3"/>
    <property type="match status" value="1"/>
</dbReference>
<evidence type="ECO:0000256" key="4">
    <source>
        <dbReference type="ARBA" id="ARBA00013208"/>
    </source>
</evidence>
<dbReference type="RefSeq" id="WP_010261968.1">
    <property type="nucleotide sequence ID" value="NZ_JAVRET010000038.1"/>
</dbReference>
<dbReference type="PANTHER" id="PTHR43390">
    <property type="entry name" value="SIGNAL PEPTIDASE I"/>
    <property type="match status" value="1"/>
</dbReference>
<dbReference type="InterPro" id="IPR000223">
    <property type="entry name" value="Pept_S26A_signal_pept_1"/>
</dbReference>
<dbReference type="InterPro" id="IPR036286">
    <property type="entry name" value="LexA/Signal_pep-like_sf"/>
</dbReference>
<dbReference type="PANTHER" id="PTHR43390:SF1">
    <property type="entry name" value="CHLOROPLAST PROCESSING PEPTIDASE"/>
    <property type="match status" value="1"/>
</dbReference>
<feature type="compositionally biased region" description="Basic and acidic residues" evidence="7">
    <location>
        <begin position="105"/>
        <end position="115"/>
    </location>
</feature>
<comment type="catalytic activity">
    <reaction evidence="1 6">
        <text>Cleavage of hydrophobic, N-terminal signal or leader sequences from secreted and periplasmic proteins.</text>
        <dbReference type="EC" id="3.4.21.89"/>
    </reaction>
</comment>
<dbReference type="InterPro" id="IPR019758">
    <property type="entry name" value="Pept_S26A_signal_pept_1_CS"/>
</dbReference>
<dbReference type="EC" id="3.4.21.89" evidence="4 6"/>
<feature type="compositionally biased region" description="Basic and acidic residues" evidence="7">
    <location>
        <begin position="49"/>
        <end position="67"/>
    </location>
</feature>
<feature type="region of interest" description="Disordered" evidence="7">
    <location>
        <begin position="399"/>
        <end position="439"/>
    </location>
</feature>
<keyword evidence="6" id="KW-1133">Transmembrane helix</keyword>
<keyword evidence="6" id="KW-0645">Protease</keyword>
<feature type="compositionally biased region" description="Basic residues" evidence="7">
    <location>
        <begin position="429"/>
        <end position="439"/>
    </location>
</feature>
<dbReference type="Proteomes" id="UP001183610">
    <property type="component" value="Unassembled WGS sequence"/>
</dbReference>
<feature type="region of interest" description="Disordered" evidence="7">
    <location>
        <begin position="1"/>
        <end position="119"/>
    </location>
</feature>
<comment type="caution">
    <text evidence="9">The sequence shown here is derived from an EMBL/GenBank/DDBJ whole genome shotgun (WGS) entry which is preliminary data.</text>
</comment>
<evidence type="ECO:0000256" key="3">
    <source>
        <dbReference type="ARBA" id="ARBA00009370"/>
    </source>
</evidence>
<evidence type="ECO:0000313" key="10">
    <source>
        <dbReference type="Proteomes" id="UP001183610"/>
    </source>
</evidence>
<evidence type="ECO:0000256" key="5">
    <source>
        <dbReference type="ARBA" id="ARBA00022801"/>
    </source>
</evidence>
<evidence type="ECO:0000256" key="6">
    <source>
        <dbReference type="RuleBase" id="RU362042"/>
    </source>
</evidence>
<feature type="domain" description="Peptidase S26" evidence="8">
    <location>
        <begin position="138"/>
        <end position="331"/>
    </location>
</feature>
<dbReference type="CDD" id="cd06530">
    <property type="entry name" value="S26_SPase_I"/>
    <property type="match status" value="1"/>
</dbReference>
<name>A0ABU2R2A9_9ACTN</name>
<dbReference type="Pfam" id="PF10502">
    <property type="entry name" value="Peptidase_S26"/>
    <property type="match status" value="1"/>
</dbReference>
<feature type="transmembrane region" description="Helical" evidence="6">
    <location>
        <begin position="137"/>
        <end position="161"/>
    </location>
</feature>
<keyword evidence="6" id="KW-0472">Membrane</keyword>
<evidence type="ECO:0000313" key="9">
    <source>
        <dbReference type="EMBL" id="MDT0410828.1"/>
    </source>
</evidence>
<dbReference type="GO" id="GO:0009003">
    <property type="term" value="F:signal peptidase activity"/>
    <property type="evidence" value="ECO:0007669"/>
    <property type="project" value="UniProtKB-EC"/>
</dbReference>
<dbReference type="Gene3D" id="2.10.109.10">
    <property type="entry name" value="Umud Fragment, subunit A"/>
    <property type="match status" value="1"/>
</dbReference>
<feature type="compositionally biased region" description="Basic and acidic residues" evidence="7">
    <location>
        <begin position="1"/>
        <end position="14"/>
    </location>
</feature>
<dbReference type="PRINTS" id="PR00727">
    <property type="entry name" value="LEADERPTASE"/>
</dbReference>
<evidence type="ECO:0000259" key="8">
    <source>
        <dbReference type="Pfam" id="PF10502"/>
    </source>
</evidence>
<gene>
    <name evidence="9" type="primary">lepB</name>
    <name evidence="9" type="ORF">RM698_17450</name>
</gene>
<evidence type="ECO:0000256" key="2">
    <source>
        <dbReference type="ARBA" id="ARBA00004401"/>
    </source>
</evidence>
<feature type="compositionally biased region" description="Basic and acidic residues" evidence="7">
    <location>
        <begin position="81"/>
        <end position="90"/>
    </location>
</feature>
<evidence type="ECO:0000256" key="1">
    <source>
        <dbReference type="ARBA" id="ARBA00000677"/>
    </source>
</evidence>